<organism evidence="11 12">
    <name type="scientific">Fusarium poae</name>
    <dbReference type="NCBI Taxonomy" id="36050"/>
    <lineage>
        <taxon>Eukaryota</taxon>
        <taxon>Fungi</taxon>
        <taxon>Dikarya</taxon>
        <taxon>Ascomycota</taxon>
        <taxon>Pezizomycotina</taxon>
        <taxon>Sordariomycetes</taxon>
        <taxon>Hypocreomycetidae</taxon>
        <taxon>Hypocreales</taxon>
        <taxon>Nectriaceae</taxon>
        <taxon>Fusarium</taxon>
    </lineage>
</organism>
<dbReference type="SMART" id="SM00355">
    <property type="entry name" value="ZnF_C2H2"/>
    <property type="match status" value="3"/>
</dbReference>
<dbReference type="Gene3D" id="3.30.160.60">
    <property type="entry name" value="Classic Zinc Finger"/>
    <property type="match status" value="1"/>
</dbReference>
<dbReference type="InterPro" id="IPR036236">
    <property type="entry name" value="Znf_C2H2_sf"/>
</dbReference>
<evidence type="ECO:0000256" key="3">
    <source>
        <dbReference type="ARBA" id="ARBA00022771"/>
    </source>
</evidence>
<feature type="compositionally biased region" description="Polar residues" evidence="9">
    <location>
        <begin position="298"/>
        <end position="335"/>
    </location>
</feature>
<dbReference type="GO" id="GO:0006357">
    <property type="term" value="P:regulation of transcription by RNA polymerase II"/>
    <property type="evidence" value="ECO:0007669"/>
    <property type="project" value="TreeGrafter"/>
</dbReference>
<dbReference type="Pfam" id="PF13912">
    <property type="entry name" value="zf-C2H2_6"/>
    <property type="match status" value="1"/>
</dbReference>
<dbReference type="PROSITE" id="PS00028">
    <property type="entry name" value="ZINC_FINGER_C2H2_1"/>
    <property type="match status" value="2"/>
</dbReference>
<dbReference type="Proteomes" id="UP000091967">
    <property type="component" value="Unassembled WGS sequence"/>
</dbReference>
<keyword evidence="4" id="KW-0862">Zinc</keyword>
<evidence type="ECO:0000256" key="7">
    <source>
        <dbReference type="ARBA" id="ARBA00023242"/>
    </source>
</evidence>
<keyword evidence="6" id="KW-0804">Transcription</keyword>
<keyword evidence="7" id="KW-0539">Nucleus</keyword>
<dbReference type="InterPro" id="IPR022755">
    <property type="entry name" value="Znf_C2H2_jaz"/>
</dbReference>
<dbReference type="PANTHER" id="PTHR46179">
    <property type="entry name" value="ZINC FINGER PROTEIN"/>
    <property type="match status" value="1"/>
</dbReference>
<evidence type="ECO:0000313" key="12">
    <source>
        <dbReference type="Proteomes" id="UP000091967"/>
    </source>
</evidence>
<dbReference type="AlphaFoldDB" id="A0A1B8B0N9"/>
<reference evidence="11 12" key="1">
    <citation type="submission" date="2016-06" db="EMBL/GenBank/DDBJ databases">
        <title>Living apart together: crosstalk between the core and supernumerary genomes in a fungal plant pathogen.</title>
        <authorList>
            <person name="Vanheule A."/>
            <person name="Audenaert K."/>
            <person name="Warris S."/>
            <person name="Van De Geest H."/>
            <person name="Schijlen E."/>
            <person name="Hofte M."/>
            <person name="De Saeger S."/>
            <person name="Haesaert G."/>
            <person name="Waalwijk C."/>
            <person name="Van Der Lee T."/>
        </authorList>
    </citation>
    <scope>NUCLEOTIDE SEQUENCE [LARGE SCALE GENOMIC DNA]</scope>
    <source>
        <strain evidence="11 12">2516</strain>
    </source>
</reference>
<proteinExistence type="predicted"/>
<evidence type="ECO:0000256" key="6">
    <source>
        <dbReference type="ARBA" id="ARBA00023163"/>
    </source>
</evidence>
<evidence type="ECO:0000256" key="5">
    <source>
        <dbReference type="ARBA" id="ARBA00023015"/>
    </source>
</evidence>
<keyword evidence="12" id="KW-1185">Reference proteome</keyword>
<keyword evidence="3 8" id="KW-0863">Zinc-finger</keyword>
<dbReference type="InterPro" id="IPR013087">
    <property type="entry name" value="Znf_C2H2_type"/>
</dbReference>
<evidence type="ECO:0000256" key="1">
    <source>
        <dbReference type="ARBA" id="ARBA00004123"/>
    </source>
</evidence>
<evidence type="ECO:0000259" key="10">
    <source>
        <dbReference type="PROSITE" id="PS50157"/>
    </source>
</evidence>
<dbReference type="GO" id="GO:0008270">
    <property type="term" value="F:zinc ion binding"/>
    <property type="evidence" value="ECO:0007669"/>
    <property type="project" value="UniProtKB-KW"/>
</dbReference>
<feature type="domain" description="C2H2-type" evidence="10">
    <location>
        <begin position="143"/>
        <end position="170"/>
    </location>
</feature>
<evidence type="ECO:0000256" key="4">
    <source>
        <dbReference type="ARBA" id="ARBA00022833"/>
    </source>
</evidence>
<comment type="caution">
    <text evidence="11">The sequence shown here is derived from an EMBL/GenBank/DDBJ whole genome shotgun (WGS) entry which is preliminary data.</text>
</comment>
<evidence type="ECO:0000313" key="11">
    <source>
        <dbReference type="EMBL" id="OBS26299.1"/>
    </source>
</evidence>
<keyword evidence="2" id="KW-0479">Metal-binding</keyword>
<protein>
    <recommendedName>
        <fullName evidence="10">C2H2-type domain-containing protein</fullName>
    </recommendedName>
</protein>
<comment type="subcellular location">
    <subcellularLocation>
        <location evidence="1">Nucleus</location>
    </subcellularLocation>
</comment>
<accession>A0A1B8B0N9</accession>
<dbReference type="InterPro" id="IPR051061">
    <property type="entry name" value="Zinc_finger_trans_reg"/>
</dbReference>
<dbReference type="PANTHER" id="PTHR46179:SF13">
    <property type="entry name" value="C2H2-TYPE DOMAIN-CONTAINING PROTEIN"/>
    <property type="match status" value="1"/>
</dbReference>
<sequence length="350" mass="39968">MANIKVEPSSLKDTFTCSTCRRECCSKKALSRHRRRQHRNRQTVALTTPSTQITQAARAEWALARAQALALASRIGPLGDIKHIIHNGIFYFQAKVNLDQNVADAITQADVNALNNIRESNQSNHSHHIKKETQSEDQWEPIFACTLCDRTFNSPQSFDNHMAKHEAVKCPQCHKLFRSPKALDKHQILDRVLCYVDSIRKIKQEFGFPQEIKREPEEDIKQEFESPQGIKQEPQEIKQEFEPYQSIKQEFERPPDIKHEFEPEIKQELEQPGGPFVPTISNSPKFSTKHSNRFIMSKSATRPTTHGIPQTRSSKVPRTAKTSASSRIARPTSSCPRCLGPRHIQVNAFS</sequence>
<name>A0A1B8B0N9_FUSPO</name>
<dbReference type="Pfam" id="PF12171">
    <property type="entry name" value="zf-C2H2_jaz"/>
    <property type="match status" value="1"/>
</dbReference>
<keyword evidence="5" id="KW-0805">Transcription regulation</keyword>
<feature type="region of interest" description="Disordered" evidence="9">
    <location>
        <begin position="295"/>
        <end position="340"/>
    </location>
</feature>
<gene>
    <name evidence="11" type="ORF">FPOA_00239</name>
</gene>
<feature type="domain" description="C2H2-type" evidence="10">
    <location>
        <begin position="15"/>
        <end position="43"/>
    </location>
</feature>
<dbReference type="GO" id="GO:0005634">
    <property type="term" value="C:nucleus"/>
    <property type="evidence" value="ECO:0007669"/>
    <property type="project" value="UniProtKB-SubCell"/>
</dbReference>
<dbReference type="PROSITE" id="PS50157">
    <property type="entry name" value="ZINC_FINGER_C2H2_2"/>
    <property type="match status" value="2"/>
</dbReference>
<evidence type="ECO:0000256" key="8">
    <source>
        <dbReference type="PROSITE-ProRule" id="PRU00042"/>
    </source>
</evidence>
<dbReference type="SUPFAM" id="SSF57667">
    <property type="entry name" value="beta-beta-alpha zinc fingers"/>
    <property type="match status" value="1"/>
</dbReference>
<dbReference type="EMBL" id="LYXU01000001">
    <property type="protein sequence ID" value="OBS26299.1"/>
    <property type="molecule type" value="Genomic_DNA"/>
</dbReference>
<evidence type="ECO:0000256" key="2">
    <source>
        <dbReference type="ARBA" id="ARBA00022723"/>
    </source>
</evidence>
<evidence type="ECO:0000256" key="9">
    <source>
        <dbReference type="SAM" id="MobiDB-lite"/>
    </source>
</evidence>